<name>A0A6N3G909_9BACT</name>
<dbReference type="EMBL" id="CACRUT010000028">
    <property type="protein sequence ID" value="VYU61268.1"/>
    <property type="molecule type" value="Genomic_DNA"/>
</dbReference>
<dbReference type="AlphaFoldDB" id="A0A6N3G909"/>
<evidence type="ECO:0000256" key="1">
    <source>
        <dbReference type="SAM" id="Phobius"/>
    </source>
</evidence>
<dbReference type="InterPro" id="IPR050445">
    <property type="entry name" value="Bact_polysacc_biosynth/exp"/>
</dbReference>
<protein>
    <submittedName>
        <fullName evidence="2">Chain length determinant protein</fullName>
    </submittedName>
</protein>
<keyword evidence="1" id="KW-1133">Transmembrane helix</keyword>
<dbReference type="GO" id="GO:0005886">
    <property type="term" value="C:plasma membrane"/>
    <property type="evidence" value="ECO:0007669"/>
    <property type="project" value="TreeGrafter"/>
</dbReference>
<dbReference type="RefSeq" id="WP_281795317.1">
    <property type="nucleotide sequence ID" value="NZ_AP025941.1"/>
</dbReference>
<dbReference type="PANTHER" id="PTHR32309">
    <property type="entry name" value="TYROSINE-PROTEIN KINASE"/>
    <property type="match status" value="1"/>
</dbReference>
<evidence type="ECO:0000313" key="2">
    <source>
        <dbReference type="EMBL" id="VYU61268.1"/>
    </source>
</evidence>
<reference evidence="2" key="1">
    <citation type="submission" date="2019-11" db="EMBL/GenBank/DDBJ databases">
        <authorList>
            <person name="Feng L."/>
        </authorList>
    </citation>
    <scope>NUCLEOTIDE SEQUENCE</scope>
    <source>
        <strain evidence="2">PclaraLFYP37</strain>
    </source>
</reference>
<sequence>MKENMKDENVIDVRKIIAKIWHKRKLFAKVLPVVFLVSCIYIVFIPRYYVCSVMLAPETENPVSGGMLSSLASSFGVNLSSGMSTDAISPLLYPDLMASTDFVVSLFPVKITTEDGELSTDYYTYIYQHQKQSIWSVPFNWIRGQLKAFSELFADEEKTSGEGGKIDAFRLSEEQKKVVDFIKGNVQCSIDKKTNVISIVVQDQDPLVCASMADTVSARLQEFITRYRTNKARIDMEYYENLSRKAKLDYEDALARYGAYSDANLNIVRKETELKQTVLENEMQLKYNTYSALNTQLQAAKAKVQERTPAFTTLQCATVPLKPDGPKRMLFVLGMMLLTIFVLSLYAIRDYLLKD</sequence>
<accession>A0A6N3G909</accession>
<gene>
    <name evidence="2" type="ORF">PCLFYP37_03303</name>
</gene>
<proteinExistence type="predicted"/>
<keyword evidence="1" id="KW-0472">Membrane</keyword>
<dbReference type="GO" id="GO:0004713">
    <property type="term" value="F:protein tyrosine kinase activity"/>
    <property type="evidence" value="ECO:0007669"/>
    <property type="project" value="TreeGrafter"/>
</dbReference>
<organism evidence="2">
    <name type="scientific">Paraprevotella clara</name>
    <dbReference type="NCBI Taxonomy" id="454154"/>
    <lineage>
        <taxon>Bacteria</taxon>
        <taxon>Pseudomonadati</taxon>
        <taxon>Bacteroidota</taxon>
        <taxon>Bacteroidia</taxon>
        <taxon>Bacteroidales</taxon>
        <taxon>Prevotellaceae</taxon>
        <taxon>Paraprevotella</taxon>
    </lineage>
</organism>
<dbReference type="PANTHER" id="PTHR32309:SF13">
    <property type="entry name" value="FERRIC ENTEROBACTIN TRANSPORT PROTEIN FEPE"/>
    <property type="match status" value="1"/>
</dbReference>
<feature type="transmembrane region" description="Helical" evidence="1">
    <location>
        <begin position="329"/>
        <end position="348"/>
    </location>
</feature>
<keyword evidence="1" id="KW-0812">Transmembrane</keyword>
<feature type="transmembrane region" description="Helical" evidence="1">
    <location>
        <begin position="26"/>
        <end position="49"/>
    </location>
</feature>